<dbReference type="RefSeq" id="XP_002783543.1">
    <property type="nucleotide sequence ID" value="XM_002783497.1"/>
</dbReference>
<accession>C5KJK5</accession>
<dbReference type="Proteomes" id="UP000007800">
    <property type="component" value="Unassembled WGS sequence"/>
</dbReference>
<dbReference type="EMBL" id="GG673606">
    <property type="protein sequence ID" value="EER15339.1"/>
    <property type="molecule type" value="Genomic_DNA"/>
</dbReference>
<evidence type="ECO:0000313" key="1">
    <source>
        <dbReference type="EMBL" id="EER15339.1"/>
    </source>
</evidence>
<evidence type="ECO:0000313" key="2">
    <source>
        <dbReference type="Proteomes" id="UP000007800"/>
    </source>
</evidence>
<name>C5KJK5_PERM5</name>
<sequence length="97" mass="10668">MEGHQARQEMASLACGNARWLSASCPAHYLPDRDNRDDNLAMQSDVGYDLYETICEGNQSKGFGFLRRAGDIFTTAEVGMPRAQSVPMDTSVPIGRL</sequence>
<organism evidence="2">
    <name type="scientific">Perkinsus marinus (strain ATCC 50983 / TXsc)</name>
    <dbReference type="NCBI Taxonomy" id="423536"/>
    <lineage>
        <taxon>Eukaryota</taxon>
        <taxon>Sar</taxon>
        <taxon>Alveolata</taxon>
        <taxon>Perkinsozoa</taxon>
        <taxon>Perkinsea</taxon>
        <taxon>Perkinsida</taxon>
        <taxon>Perkinsidae</taxon>
        <taxon>Perkinsus</taxon>
    </lineage>
</organism>
<protein>
    <submittedName>
        <fullName evidence="1">Uncharacterized protein</fullName>
    </submittedName>
</protein>
<gene>
    <name evidence="1" type="ORF">Pmar_PMAR001389</name>
</gene>
<keyword evidence="2" id="KW-1185">Reference proteome</keyword>
<reference evidence="1 2" key="1">
    <citation type="submission" date="2008-07" db="EMBL/GenBank/DDBJ databases">
        <authorList>
            <person name="El-Sayed N."/>
            <person name="Caler E."/>
            <person name="Inman J."/>
            <person name="Amedeo P."/>
            <person name="Hass B."/>
            <person name="Wortman J."/>
        </authorList>
    </citation>
    <scope>NUCLEOTIDE SEQUENCE [LARGE SCALE GENOMIC DNA]</scope>
    <source>
        <strain evidence="2">ATCC 50983 / TXsc</strain>
    </source>
</reference>
<proteinExistence type="predicted"/>
<dbReference type="InParanoid" id="C5KJK5"/>
<dbReference type="GeneID" id="9046068"/>
<dbReference type="AlphaFoldDB" id="C5KJK5"/>